<dbReference type="GO" id="GO:0030313">
    <property type="term" value="C:cell envelope"/>
    <property type="evidence" value="ECO:0007669"/>
    <property type="project" value="UniProtKB-SubCell"/>
</dbReference>
<dbReference type="PANTHER" id="PTHR46847:SF1">
    <property type="entry name" value="D-ALLOSE-BINDING PERIPLASMIC PROTEIN-RELATED"/>
    <property type="match status" value="1"/>
</dbReference>
<sequence length="333" mass="36281">MKKCAICCLCLMFAATLFAFQAASAADYQIAWYAPMVHPYFDAVKKGVEAFEKDTGIEVLKQIGQEWTQDNQNQNVEALAAKGYNAFSIYPVDASATNGLYEELTDRGMHVVSFGTSTLQPTTASFAVATDVKAAAMVATEKLIELMGGKGNILNVLEVVEDANTILRKKGIEEVVAKYPDVQIIQEVAGIQTVEEGTEKIQNAIAARINEIDGVVCTGYVITVAATTILKELHDSGGKQIHFVGIDDDPLVLDAIRNGQIDATISQNPYGHGYITCTLLKYLLDGWKPKEDVYFVNAGIAVVTKENVDTYFDDILAVTKGILDSLEEKYLTK</sequence>
<dbReference type="CDD" id="cd01536">
    <property type="entry name" value="PBP1_ABC_sugar_binding-like"/>
    <property type="match status" value="1"/>
</dbReference>
<evidence type="ECO:0000256" key="4">
    <source>
        <dbReference type="SAM" id="SignalP"/>
    </source>
</evidence>
<reference evidence="6" key="1">
    <citation type="journal article" date="2015" name="PeerJ">
        <title>First genomic representation of candidate bacterial phylum KSB3 points to enhanced environmental sensing as a trigger of wastewater bulking.</title>
        <authorList>
            <person name="Sekiguchi Y."/>
            <person name="Ohashi A."/>
            <person name="Parks D.H."/>
            <person name="Yamauchi T."/>
            <person name="Tyson G.W."/>
            <person name="Hugenholtz P."/>
        </authorList>
    </citation>
    <scope>NUCLEOTIDE SEQUENCE [LARGE SCALE GENOMIC DNA]</scope>
</reference>
<dbReference type="Proteomes" id="UP000030661">
    <property type="component" value="Unassembled WGS sequence"/>
</dbReference>
<organism evidence="6">
    <name type="scientific">Vecturithrix granuli</name>
    <dbReference type="NCBI Taxonomy" id="1499967"/>
    <lineage>
        <taxon>Bacteria</taxon>
        <taxon>Candidatus Moduliflexota</taxon>
        <taxon>Candidatus Vecturitrichia</taxon>
        <taxon>Candidatus Vecturitrichales</taxon>
        <taxon>Candidatus Vecturitrichaceae</taxon>
        <taxon>Candidatus Vecturithrix</taxon>
    </lineage>
</organism>
<dbReference type="EMBL" id="DF820469">
    <property type="protein sequence ID" value="GAK59069.1"/>
    <property type="molecule type" value="Genomic_DNA"/>
</dbReference>
<proteinExistence type="inferred from homology"/>
<feature type="signal peptide" evidence="4">
    <location>
        <begin position="1"/>
        <end position="25"/>
    </location>
</feature>
<protein>
    <submittedName>
        <fullName evidence="6">Sugar ABC transporter, periplasmic sugar-binding protein</fullName>
    </submittedName>
</protein>
<comment type="subcellular location">
    <subcellularLocation>
        <location evidence="1">Cell envelope</location>
    </subcellularLocation>
</comment>
<dbReference type="STRING" id="1499967.U27_06045"/>
<dbReference type="HOGENOM" id="CLU_773156_0_0_0"/>
<dbReference type="SUPFAM" id="SSF53822">
    <property type="entry name" value="Periplasmic binding protein-like I"/>
    <property type="match status" value="1"/>
</dbReference>
<dbReference type="InterPro" id="IPR028082">
    <property type="entry name" value="Peripla_BP_I"/>
</dbReference>
<dbReference type="Pfam" id="PF13407">
    <property type="entry name" value="Peripla_BP_4"/>
    <property type="match status" value="1"/>
</dbReference>
<name>A0A081C3B4_VECG1</name>
<accession>A0A081C3B4</accession>
<gene>
    <name evidence="6" type="ORF">U27_06045</name>
</gene>
<keyword evidence="7" id="KW-1185">Reference proteome</keyword>
<evidence type="ECO:0000256" key="3">
    <source>
        <dbReference type="ARBA" id="ARBA00022729"/>
    </source>
</evidence>
<dbReference type="Gene3D" id="3.40.50.2300">
    <property type="match status" value="2"/>
</dbReference>
<evidence type="ECO:0000256" key="1">
    <source>
        <dbReference type="ARBA" id="ARBA00004196"/>
    </source>
</evidence>
<feature type="chain" id="PRO_5001755460" evidence="4">
    <location>
        <begin position="26"/>
        <end position="333"/>
    </location>
</feature>
<comment type="similarity">
    <text evidence="2">Belongs to the bacterial solute-binding protein 2 family.</text>
</comment>
<dbReference type="PANTHER" id="PTHR46847">
    <property type="entry name" value="D-ALLOSE-BINDING PERIPLASMIC PROTEIN-RELATED"/>
    <property type="match status" value="1"/>
</dbReference>
<feature type="domain" description="Periplasmic binding protein" evidence="5">
    <location>
        <begin position="37"/>
        <end position="286"/>
    </location>
</feature>
<evidence type="ECO:0000256" key="2">
    <source>
        <dbReference type="ARBA" id="ARBA00007639"/>
    </source>
</evidence>
<dbReference type="InterPro" id="IPR025997">
    <property type="entry name" value="SBP_2_dom"/>
</dbReference>
<dbReference type="eggNOG" id="COG1879">
    <property type="taxonomic scope" value="Bacteria"/>
</dbReference>
<evidence type="ECO:0000313" key="6">
    <source>
        <dbReference type="EMBL" id="GAK59069.1"/>
    </source>
</evidence>
<keyword evidence="3 4" id="KW-0732">Signal</keyword>
<evidence type="ECO:0000313" key="7">
    <source>
        <dbReference type="Proteomes" id="UP000030661"/>
    </source>
</evidence>
<dbReference type="AlphaFoldDB" id="A0A081C3B4"/>
<evidence type="ECO:0000259" key="5">
    <source>
        <dbReference type="Pfam" id="PF13407"/>
    </source>
</evidence>
<dbReference type="GO" id="GO:0030246">
    <property type="term" value="F:carbohydrate binding"/>
    <property type="evidence" value="ECO:0007669"/>
    <property type="project" value="UniProtKB-ARBA"/>
</dbReference>